<accession>A0A0L0DRM8</accession>
<dbReference type="Proteomes" id="UP000054408">
    <property type="component" value="Unassembled WGS sequence"/>
</dbReference>
<gene>
    <name evidence="1" type="ORF">AMSG_01512</name>
</gene>
<dbReference type="GeneID" id="25561259"/>
<name>A0A0L0DRM8_THETB</name>
<keyword evidence="2" id="KW-1185">Reference proteome</keyword>
<sequence length="337" mass="34859">MSVRDMYISQYTAEHSEANAEPNVPNVLRQPKAVSAHRGTPSQVAWPERHPSAALRLASIRGLEAQTSYGDGFGSITGGDAKTADKTDGGRAVPDNVVVVPSGYSANNANTMASHALGYGGDGERWQQSSRLASAGVEALDYGASATRSGRVAPDIVKTASGFTINCPPPAVSAGQGTTQPTGVSVYTASFDGEATKDAIADAAARPVPLVNFVEDSSFARSITTQPPFVQGVEWASTSRSADALAAAARARRSTTELAAQAAVESLRARPTSSKQRAARVTARLLGVQTRIMPHSPGASLATAGETEYGEHYVDVNSEFPAASPNAYAAAHVASMG</sequence>
<evidence type="ECO:0000313" key="1">
    <source>
        <dbReference type="EMBL" id="KNC54661.1"/>
    </source>
</evidence>
<protein>
    <submittedName>
        <fullName evidence="1">Uncharacterized protein</fullName>
    </submittedName>
</protein>
<reference evidence="1 2" key="1">
    <citation type="submission" date="2010-05" db="EMBL/GenBank/DDBJ databases">
        <title>The Genome Sequence of Thecamonas trahens ATCC 50062.</title>
        <authorList>
            <consortium name="The Broad Institute Genome Sequencing Platform"/>
            <person name="Russ C."/>
            <person name="Cuomo C."/>
            <person name="Shea T."/>
            <person name="Young S.K."/>
            <person name="Zeng Q."/>
            <person name="Koehrsen M."/>
            <person name="Haas B."/>
            <person name="Borodovsky M."/>
            <person name="Guigo R."/>
            <person name="Alvarado L."/>
            <person name="Berlin A."/>
            <person name="Bochicchio J."/>
            <person name="Borenstein D."/>
            <person name="Chapman S."/>
            <person name="Chen Z."/>
            <person name="Freedman E."/>
            <person name="Gellesch M."/>
            <person name="Goldberg J."/>
            <person name="Griggs A."/>
            <person name="Gujja S."/>
            <person name="Heilman E."/>
            <person name="Heiman D."/>
            <person name="Hepburn T."/>
            <person name="Howarth C."/>
            <person name="Jen D."/>
            <person name="Larson L."/>
            <person name="Mehta T."/>
            <person name="Park D."/>
            <person name="Pearson M."/>
            <person name="Roberts A."/>
            <person name="Saif S."/>
            <person name="Shenoy N."/>
            <person name="Sisk P."/>
            <person name="Stolte C."/>
            <person name="Sykes S."/>
            <person name="Thomson T."/>
            <person name="Walk T."/>
            <person name="White J."/>
            <person name="Yandava C."/>
            <person name="Burger G."/>
            <person name="Gray M.W."/>
            <person name="Holland P.W.H."/>
            <person name="King N."/>
            <person name="Lang F.B.F."/>
            <person name="Roger A.J."/>
            <person name="Ruiz-Trillo I."/>
            <person name="Lander E."/>
            <person name="Nusbaum C."/>
        </authorList>
    </citation>
    <scope>NUCLEOTIDE SEQUENCE [LARGE SCALE GENOMIC DNA]</scope>
    <source>
        <strain evidence="1 2">ATCC 50062</strain>
    </source>
</reference>
<dbReference type="RefSeq" id="XP_013761563.1">
    <property type="nucleotide sequence ID" value="XM_013906109.1"/>
</dbReference>
<dbReference type="AlphaFoldDB" id="A0A0L0DRM8"/>
<evidence type="ECO:0000313" key="2">
    <source>
        <dbReference type="Proteomes" id="UP000054408"/>
    </source>
</evidence>
<organism evidence="1 2">
    <name type="scientific">Thecamonas trahens ATCC 50062</name>
    <dbReference type="NCBI Taxonomy" id="461836"/>
    <lineage>
        <taxon>Eukaryota</taxon>
        <taxon>Apusozoa</taxon>
        <taxon>Apusomonadida</taxon>
        <taxon>Apusomonadidae</taxon>
        <taxon>Thecamonas</taxon>
    </lineage>
</organism>
<proteinExistence type="predicted"/>
<dbReference type="EMBL" id="GL349438">
    <property type="protein sequence ID" value="KNC54661.1"/>
    <property type="molecule type" value="Genomic_DNA"/>
</dbReference>